<evidence type="ECO:0000313" key="2">
    <source>
        <dbReference type="EMBL" id="MBW0144051.1"/>
    </source>
</evidence>
<organism evidence="2 3">
    <name type="scientific">Sphingomicrobium clamense</name>
    <dbReference type="NCBI Taxonomy" id="2851013"/>
    <lineage>
        <taxon>Bacteria</taxon>
        <taxon>Pseudomonadati</taxon>
        <taxon>Pseudomonadota</taxon>
        <taxon>Alphaproteobacteria</taxon>
        <taxon>Sphingomonadales</taxon>
        <taxon>Sphingomonadaceae</taxon>
        <taxon>Sphingomicrobium</taxon>
    </lineage>
</organism>
<keyword evidence="1" id="KW-0732">Signal</keyword>
<accession>A0ABS6V3C8</accession>
<evidence type="ECO:0000256" key="1">
    <source>
        <dbReference type="SAM" id="SignalP"/>
    </source>
</evidence>
<evidence type="ECO:0000313" key="3">
    <source>
        <dbReference type="Proteomes" id="UP000698028"/>
    </source>
</evidence>
<protein>
    <submittedName>
        <fullName evidence="2">Uncharacterized protein</fullName>
    </submittedName>
</protein>
<sequence length="359" mass="37153">MSSSVRFLAMAIAAWAGVRAVAFAFDPSHDAVAATLDEDLLAAAQGQSAPALAPPPPAPGIYQSPATFGQYPHWMPPPGWSPPPAQPQVIRIVQAPAYPAAGALPATYYPQTAYFPQPMAAPASGASVAPITTSAAVLPTATPPLEPAKVSMLDRLKIHGWGHFRQETGEATGPGLAPGGTLGGSQAGARVLYNVAPGLDVSARYVSSIGNIRGSEAALGVRYQPFARLPLALTAERRQRIDGVGRSDFAAFAEYGAYGVDLPADFTAAGFAQAGVVGVDDMDWFLDAQLTATRPLWRDLKVGGGIWTAAQPGLNRVDIGPRLSMPIGYGLQLNADYRVNVAGNAAPGDGAAVTIEGDF</sequence>
<dbReference type="Proteomes" id="UP000698028">
    <property type="component" value="Unassembled WGS sequence"/>
</dbReference>
<comment type="caution">
    <text evidence="2">The sequence shown here is derived from an EMBL/GenBank/DDBJ whole genome shotgun (WGS) entry which is preliminary data.</text>
</comment>
<feature type="chain" id="PRO_5046348140" evidence="1">
    <location>
        <begin position="25"/>
        <end position="359"/>
    </location>
</feature>
<keyword evidence="3" id="KW-1185">Reference proteome</keyword>
<proteinExistence type="predicted"/>
<dbReference type="EMBL" id="JAHVAH010000001">
    <property type="protein sequence ID" value="MBW0144051.1"/>
    <property type="molecule type" value="Genomic_DNA"/>
</dbReference>
<dbReference type="RefSeq" id="WP_218632084.1">
    <property type="nucleotide sequence ID" value="NZ_JAHVAH010000001.1"/>
</dbReference>
<gene>
    <name evidence="2" type="ORF">KTQ36_01915</name>
</gene>
<reference evidence="2 3" key="1">
    <citation type="submission" date="2021-07" db="EMBL/GenBank/DDBJ databases">
        <title>The draft genome sequence of Sphingomicrobium sp. B8.</title>
        <authorList>
            <person name="Mu L."/>
        </authorList>
    </citation>
    <scope>NUCLEOTIDE SEQUENCE [LARGE SCALE GENOMIC DNA]</scope>
    <source>
        <strain evidence="2 3">B8</strain>
    </source>
</reference>
<feature type="signal peptide" evidence="1">
    <location>
        <begin position="1"/>
        <end position="24"/>
    </location>
</feature>
<name>A0ABS6V3C8_9SPHN</name>